<feature type="region of interest" description="Disordered" evidence="1">
    <location>
        <begin position="29"/>
        <end position="53"/>
    </location>
</feature>
<dbReference type="EMBL" id="OZ034816">
    <property type="protein sequence ID" value="CAL1373504.1"/>
    <property type="molecule type" value="Genomic_DNA"/>
</dbReference>
<organism evidence="2 3">
    <name type="scientific">Linum trigynum</name>
    <dbReference type="NCBI Taxonomy" id="586398"/>
    <lineage>
        <taxon>Eukaryota</taxon>
        <taxon>Viridiplantae</taxon>
        <taxon>Streptophyta</taxon>
        <taxon>Embryophyta</taxon>
        <taxon>Tracheophyta</taxon>
        <taxon>Spermatophyta</taxon>
        <taxon>Magnoliopsida</taxon>
        <taxon>eudicotyledons</taxon>
        <taxon>Gunneridae</taxon>
        <taxon>Pentapetalae</taxon>
        <taxon>rosids</taxon>
        <taxon>fabids</taxon>
        <taxon>Malpighiales</taxon>
        <taxon>Linaceae</taxon>
        <taxon>Linum</taxon>
    </lineage>
</organism>
<gene>
    <name evidence="2" type="ORF">LTRI10_LOCUS15428</name>
</gene>
<proteinExistence type="predicted"/>
<dbReference type="PANTHER" id="PTHR33168">
    <property type="entry name" value="STRESS INDUCED PROTEIN-RELATED"/>
    <property type="match status" value="1"/>
</dbReference>
<evidence type="ECO:0000313" key="3">
    <source>
        <dbReference type="Proteomes" id="UP001497516"/>
    </source>
</evidence>
<reference evidence="2 3" key="1">
    <citation type="submission" date="2024-04" db="EMBL/GenBank/DDBJ databases">
        <authorList>
            <person name="Fracassetti M."/>
        </authorList>
    </citation>
    <scope>NUCLEOTIDE SEQUENCE [LARGE SCALE GENOMIC DNA]</scope>
</reference>
<evidence type="ECO:0000256" key="1">
    <source>
        <dbReference type="SAM" id="MobiDB-lite"/>
    </source>
</evidence>
<dbReference type="Proteomes" id="UP001497516">
    <property type="component" value="Chromosome 3"/>
</dbReference>
<evidence type="ECO:0000313" key="2">
    <source>
        <dbReference type="EMBL" id="CAL1373504.1"/>
    </source>
</evidence>
<dbReference type="AlphaFoldDB" id="A0AAV2DKA0"/>
<accession>A0AAV2DKA0</accession>
<protein>
    <submittedName>
        <fullName evidence="2">Uncharacterized protein</fullName>
    </submittedName>
</protein>
<keyword evidence="3" id="KW-1185">Reference proteome</keyword>
<sequence length="140" mass="15432">MGMIKSPASTWLQRSSSVKASSTTIYLGRSKSVHHHQSSSSSPAGGGYSRRPAGRGGNIWQALWRKINRRKRSIFRAATCTSTATVATLHSAYEPEEYSMNFDQGTGWAEPDNLPRSFSARFADPSRILQRSATSTCYAR</sequence>
<name>A0AAV2DKA0_9ROSI</name>